<comment type="caution">
    <text evidence="2">The sequence shown here is derived from an EMBL/GenBank/DDBJ whole genome shotgun (WGS) entry which is preliminary data.</text>
</comment>
<dbReference type="RefSeq" id="WP_229844923.1">
    <property type="nucleotide sequence ID" value="NZ_BMVB01000012.1"/>
</dbReference>
<organism evidence="2 3">
    <name type="scientific">Streptomyces cinnamoneus</name>
    <name type="common">Streptoverticillium cinnamoneum</name>
    <dbReference type="NCBI Taxonomy" id="53446"/>
    <lineage>
        <taxon>Bacteria</taxon>
        <taxon>Bacillati</taxon>
        <taxon>Actinomycetota</taxon>
        <taxon>Actinomycetes</taxon>
        <taxon>Kitasatosporales</taxon>
        <taxon>Streptomycetaceae</taxon>
        <taxon>Streptomyces</taxon>
        <taxon>Streptomyces cinnamoneus group</taxon>
    </lineage>
</organism>
<dbReference type="GO" id="GO:0005737">
    <property type="term" value="C:cytoplasm"/>
    <property type="evidence" value="ECO:0007669"/>
    <property type="project" value="UniProtKB-ARBA"/>
</dbReference>
<sequence length="147" mass="16050">MGKYVTDLNVLVLTERLSEEDLDARTPLGWTRLDEDLNAGAGGDYLYFLVEKGDDGRSPVTGITFLTREQPAAPGYVKSPVDLNSGTDKGMRIYTAITHDLARGKPITDLRILVSDVRTPQPDPGYQIIPTDLNAGAGGKYIYLTYA</sequence>
<reference evidence="2" key="2">
    <citation type="submission" date="2020-09" db="EMBL/GenBank/DDBJ databases">
        <authorList>
            <person name="Sun Q."/>
            <person name="Ohkuma M."/>
        </authorList>
    </citation>
    <scope>NUCLEOTIDE SEQUENCE</scope>
    <source>
        <strain evidence="2">JCM 4633</strain>
    </source>
</reference>
<gene>
    <name evidence="2" type="ORF">GCM10010507_37700</name>
</gene>
<proteinExistence type="predicted"/>
<protein>
    <recommendedName>
        <fullName evidence="1">MABP domain-containing protein</fullName>
    </recommendedName>
</protein>
<dbReference type="Gene3D" id="2.100.10.50">
    <property type="match status" value="1"/>
</dbReference>
<accession>A0A918TQK4</accession>
<evidence type="ECO:0000259" key="1">
    <source>
        <dbReference type="PROSITE" id="PS51498"/>
    </source>
</evidence>
<dbReference type="InterPro" id="IPR023341">
    <property type="entry name" value="MABP"/>
</dbReference>
<feature type="domain" description="MABP" evidence="1">
    <location>
        <begin position="57"/>
        <end position="147"/>
    </location>
</feature>
<dbReference type="Proteomes" id="UP000646244">
    <property type="component" value="Unassembled WGS sequence"/>
</dbReference>
<reference evidence="2" key="1">
    <citation type="journal article" date="2014" name="Int. J. Syst. Evol. Microbiol.">
        <title>Complete genome sequence of Corynebacterium casei LMG S-19264T (=DSM 44701T), isolated from a smear-ripened cheese.</title>
        <authorList>
            <consortium name="US DOE Joint Genome Institute (JGI-PGF)"/>
            <person name="Walter F."/>
            <person name="Albersmeier A."/>
            <person name="Kalinowski J."/>
            <person name="Ruckert C."/>
        </authorList>
    </citation>
    <scope>NUCLEOTIDE SEQUENCE</scope>
    <source>
        <strain evidence="2">JCM 4633</strain>
    </source>
</reference>
<evidence type="ECO:0000313" key="3">
    <source>
        <dbReference type="Proteomes" id="UP000646244"/>
    </source>
</evidence>
<dbReference type="AlphaFoldDB" id="A0A918TQK4"/>
<dbReference type="PROSITE" id="PS51498">
    <property type="entry name" value="MABP"/>
    <property type="match status" value="1"/>
</dbReference>
<dbReference type="EMBL" id="BMVB01000012">
    <property type="protein sequence ID" value="GHC57510.1"/>
    <property type="molecule type" value="Genomic_DNA"/>
</dbReference>
<name>A0A918TQK4_STRCJ</name>
<evidence type="ECO:0000313" key="2">
    <source>
        <dbReference type="EMBL" id="GHC57510.1"/>
    </source>
</evidence>